<reference evidence="2" key="1">
    <citation type="submission" date="2020-10" db="EMBL/GenBank/DDBJ databases">
        <authorList>
            <person name="Gilroy R."/>
        </authorList>
    </citation>
    <scope>NUCLEOTIDE SEQUENCE</scope>
    <source>
        <strain evidence="2">ChiBcolR7-354</strain>
    </source>
</reference>
<evidence type="ECO:0000313" key="2">
    <source>
        <dbReference type="EMBL" id="HIQ78331.1"/>
    </source>
</evidence>
<dbReference type="InterPro" id="IPR010898">
    <property type="entry name" value="Hpre_diP_synth_I"/>
</dbReference>
<dbReference type="Pfam" id="PF07456">
    <property type="entry name" value="Hpre_diP_synt_I"/>
    <property type="match status" value="1"/>
</dbReference>
<dbReference type="InterPro" id="IPR014535">
    <property type="entry name" value="Hpre_diP_synt_I"/>
</dbReference>
<dbReference type="EMBL" id="DVGA01000037">
    <property type="protein sequence ID" value="HIQ78331.1"/>
    <property type="molecule type" value="Genomic_DNA"/>
</dbReference>
<reference evidence="2" key="2">
    <citation type="journal article" date="2021" name="PeerJ">
        <title>Extensive microbial diversity within the chicken gut microbiome revealed by metagenomics and culture.</title>
        <authorList>
            <person name="Gilroy R."/>
            <person name="Ravi A."/>
            <person name="Getino M."/>
            <person name="Pursley I."/>
            <person name="Horton D.L."/>
            <person name="Alikhan N.F."/>
            <person name="Baker D."/>
            <person name="Gharbi K."/>
            <person name="Hall N."/>
            <person name="Watson M."/>
            <person name="Adriaenssens E.M."/>
            <person name="Foster-Nyarko E."/>
            <person name="Jarju S."/>
            <person name="Secka A."/>
            <person name="Antonio M."/>
            <person name="Oren A."/>
            <person name="Chaudhuri R.R."/>
            <person name="La Ragione R."/>
            <person name="Hildebrand F."/>
            <person name="Pallen M.J."/>
        </authorList>
    </citation>
    <scope>NUCLEOTIDE SEQUENCE</scope>
    <source>
        <strain evidence="2">ChiBcolR7-354</strain>
    </source>
</reference>
<protein>
    <submittedName>
        <fullName evidence="2">Gx transporter family protein</fullName>
    </submittedName>
</protein>
<accession>A0A9D0ZFA6</accession>
<gene>
    <name evidence="2" type="ORF">IAB77_03635</name>
</gene>
<sequence length="180" mass="18793">MSNTKKLALQAILVAAALALSYIERFIPLQMVIPLPGVKLGLANIVSLFALYFLGWRSAFVILILRCVLGAVFGGGVTALMFSLTGGLLSMAVMAVTRYVPFFSVYGASLCGAAAHNIGQIIVAVITLNSIYIVAYLPFLLLVGLVTGMLTGAAASACFAALIAAGQRPFDKGARHPDKG</sequence>
<dbReference type="Proteomes" id="UP000824262">
    <property type="component" value="Unassembled WGS sequence"/>
</dbReference>
<feature type="transmembrane region" description="Helical" evidence="1">
    <location>
        <begin position="145"/>
        <end position="165"/>
    </location>
</feature>
<dbReference type="PIRSF" id="PIRSF027391">
    <property type="entry name" value="Hpre_diP_synt_I"/>
    <property type="match status" value="1"/>
</dbReference>
<proteinExistence type="predicted"/>
<dbReference type="AlphaFoldDB" id="A0A9D0ZFA6"/>
<keyword evidence="1" id="KW-0472">Membrane</keyword>
<evidence type="ECO:0000313" key="3">
    <source>
        <dbReference type="Proteomes" id="UP000824262"/>
    </source>
</evidence>
<feature type="transmembrane region" description="Helical" evidence="1">
    <location>
        <begin position="61"/>
        <end position="82"/>
    </location>
</feature>
<organism evidence="2 3">
    <name type="scientific">Candidatus Scatomorpha intestinavium</name>
    <dbReference type="NCBI Taxonomy" id="2840922"/>
    <lineage>
        <taxon>Bacteria</taxon>
        <taxon>Bacillati</taxon>
        <taxon>Bacillota</taxon>
        <taxon>Clostridia</taxon>
        <taxon>Eubacteriales</taxon>
        <taxon>Candidatus Scatomorpha</taxon>
    </lineage>
</organism>
<evidence type="ECO:0000256" key="1">
    <source>
        <dbReference type="SAM" id="Phobius"/>
    </source>
</evidence>
<keyword evidence="1" id="KW-0812">Transmembrane</keyword>
<keyword evidence="1" id="KW-1133">Transmembrane helix</keyword>
<feature type="transmembrane region" description="Helical" evidence="1">
    <location>
        <begin position="121"/>
        <end position="139"/>
    </location>
</feature>
<comment type="caution">
    <text evidence="2">The sequence shown here is derived from an EMBL/GenBank/DDBJ whole genome shotgun (WGS) entry which is preliminary data.</text>
</comment>
<feature type="transmembrane region" description="Helical" evidence="1">
    <location>
        <begin position="33"/>
        <end position="54"/>
    </location>
</feature>
<feature type="transmembrane region" description="Helical" evidence="1">
    <location>
        <begin position="88"/>
        <end position="109"/>
    </location>
</feature>
<dbReference type="Gene3D" id="1.10.1760.20">
    <property type="match status" value="1"/>
</dbReference>
<name>A0A9D0ZFA6_9FIRM</name>